<dbReference type="RefSeq" id="WP_122910661.1">
    <property type="nucleotide sequence ID" value="NZ_CBCSBE010000038.1"/>
</dbReference>
<reference evidence="2 3" key="1">
    <citation type="submission" date="2018-10" db="EMBL/GenBank/DDBJ databases">
        <title>Phylogenomics of Brevibacillus.</title>
        <authorList>
            <person name="Dunlap C."/>
        </authorList>
    </citation>
    <scope>NUCLEOTIDE SEQUENCE [LARGE SCALE GENOMIC DNA]</scope>
    <source>
        <strain evidence="2 3">JCM 12215</strain>
    </source>
</reference>
<keyword evidence="1" id="KW-0732">Signal</keyword>
<keyword evidence="3" id="KW-1185">Reference proteome</keyword>
<sequence length="263" mass="29812">MKKQTLFIICLISFLLAGSSFYAATQYIDALAAKKLFSPVVKVALGKEILPYEPITREDVVLVQEAVDAILPDSVREIENVLGKRSTQTIYGGEQLLSTKLTDNQLLPETGEARYEFPLMFIQPLTELRKGDHVKIWVRYKTMNELEDFPSPHHFQKTNDTADLLFESQLASVRDSNGIEIYTLKPNLLPSPDQMDAIFHGGTREKPMLNAEKRYRDYRVQPTALPAFVGFNLTDQQYKKVTEAMTYGMLQVGHIMVSEESTS</sequence>
<feature type="signal peptide" evidence="1">
    <location>
        <begin position="1"/>
        <end position="23"/>
    </location>
</feature>
<dbReference type="Proteomes" id="UP000282028">
    <property type="component" value="Unassembled WGS sequence"/>
</dbReference>
<evidence type="ECO:0000313" key="3">
    <source>
        <dbReference type="Proteomes" id="UP000282028"/>
    </source>
</evidence>
<name>A0A3M8BZL9_9BACL</name>
<evidence type="ECO:0000313" key="2">
    <source>
        <dbReference type="EMBL" id="RNB68799.1"/>
    </source>
</evidence>
<feature type="chain" id="PRO_5018030732" evidence="1">
    <location>
        <begin position="24"/>
        <end position="263"/>
    </location>
</feature>
<keyword evidence="2" id="KW-0282">Flagellum</keyword>
<keyword evidence="2" id="KW-0966">Cell projection</keyword>
<evidence type="ECO:0000256" key="1">
    <source>
        <dbReference type="SAM" id="SignalP"/>
    </source>
</evidence>
<dbReference type="EMBL" id="RHHR01000041">
    <property type="protein sequence ID" value="RNB68799.1"/>
    <property type="molecule type" value="Genomic_DNA"/>
</dbReference>
<dbReference type="AlphaFoldDB" id="A0A3M8BZL9"/>
<dbReference type="OrthoDB" id="2464821at2"/>
<accession>A0A3M8BZL9</accession>
<keyword evidence="2" id="KW-0969">Cilium</keyword>
<gene>
    <name evidence="2" type="ORF">EDM52_19705</name>
</gene>
<proteinExistence type="predicted"/>
<organism evidence="2 3">
    <name type="scientific">Brevibacillus invocatus</name>
    <dbReference type="NCBI Taxonomy" id="173959"/>
    <lineage>
        <taxon>Bacteria</taxon>
        <taxon>Bacillati</taxon>
        <taxon>Bacillota</taxon>
        <taxon>Bacilli</taxon>
        <taxon>Bacillales</taxon>
        <taxon>Paenibacillaceae</taxon>
        <taxon>Brevibacillus</taxon>
    </lineage>
</organism>
<dbReference type="CDD" id="cd11614">
    <property type="entry name" value="SAF_CpaB_FlgA_like"/>
    <property type="match status" value="1"/>
</dbReference>
<protein>
    <submittedName>
        <fullName evidence="2">Flagellar biosynthesis protein FlgA</fullName>
    </submittedName>
</protein>
<comment type="caution">
    <text evidence="2">The sequence shown here is derived from an EMBL/GenBank/DDBJ whole genome shotgun (WGS) entry which is preliminary data.</text>
</comment>